<feature type="transmembrane region" description="Helical" evidence="7">
    <location>
        <begin position="141"/>
        <end position="160"/>
    </location>
</feature>
<dbReference type="EMBL" id="SGWZ01000001">
    <property type="protein sequence ID" value="RZS73369.1"/>
    <property type="molecule type" value="Genomic_DNA"/>
</dbReference>
<feature type="transmembrane region" description="Helical" evidence="7">
    <location>
        <begin position="181"/>
        <end position="199"/>
    </location>
</feature>
<feature type="transmembrane region" description="Helical" evidence="7">
    <location>
        <begin position="229"/>
        <end position="248"/>
    </location>
</feature>
<keyword evidence="10" id="KW-1185">Reference proteome</keyword>
<accession>A0A171KWP9</accession>
<evidence type="ECO:0000256" key="4">
    <source>
        <dbReference type="ARBA" id="ARBA00022989"/>
    </source>
</evidence>
<dbReference type="PANTHER" id="PTHR30477:SF13">
    <property type="entry name" value="IRON TRANSPORT SYSTEM MEMBRANE PROTEIN HI_0360-RELATED"/>
    <property type="match status" value="1"/>
</dbReference>
<keyword evidence="5 7" id="KW-0472">Membrane</keyword>
<evidence type="ECO:0000256" key="2">
    <source>
        <dbReference type="ARBA" id="ARBA00008034"/>
    </source>
</evidence>
<name>A0A171KWP9_9BURK</name>
<evidence type="ECO:0000313" key="9">
    <source>
        <dbReference type="EMBL" id="RZS73369.1"/>
    </source>
</evidence>
<evidence type="ECO:0000256" key="7">
    <source>
        <dbReference type="SAM" id="Phobius"/>
    </source>
</evidence>
<evidence type="ECO:0000313" key="11">
    <source>
        <dbReference type="Proteomes" id="UP000292039"/>
    </source>
</evidence>
<dbReference type="InterPro" id="IPR037294">
    <property type="entry name" value="ABC_BtuC-like"/>
</dbReference>
<comment type="similarity">
    <text evidence="2 6">Belongs to the ABC-3 integral membrane protein family.</text>
</comment>
<dbReference type="GO" id="GO:0055085">
    <property type="term" value="P:transmembrane transport"/>
    <property type="evidence" value="ECO:0007669"/>
    <property type="project" value="InterPro"/>
</dbReference>
<feature type="transmembrane region" description="Helical" evidence="7">
    <location>
        <begin position="20"/>
        <end position="40"/>
    </location>
</feature>
<dbReference type="SUPFAM" id="SSF81345">
    <property type="entry name" value="ABC transporter involved in vitamin B12 uptake, BtuC"/>
    <property type="match status" value="1"/>
</dbReference>
<evidence type="ECO:0000313" key="8">
    <source>
        <dbReference type="EMBL" id="KKO73316.1"/>
    </source>
</evidence>
<dbReference type="Pfam" id="PF00950">
    <property type="entry name" value="ABC-3"/>
    <property type="match status" value="1"/>
</dbReference>
<feature type="transmembrane region" description="Helical" evidence="7">
    <location>
        <begin position="73"/>
        <end position="91"/>
    </location>
</feature>
<keyword evidence="6" id="KW-0813">Transport</keyword>
<protein>
    <submittedName>
        <fullName evidence="8">Zinc ABC transporter permease</fullName>
    </submittedName>
    <submittedName>
        <fullName evidence="9">Zinc/manganese transport system permease protein</fullName>
    </submittedName>
</protein>
<dbReference type="STRING" id="206506.AAV32_03420"/>
<proteinExistence type="inferred from homology"/>
<dbReference type="EMBL" id="LBNE01000001">
    <property type="protein sequence ID" value="KKO73316.1"/>
    <property type="molecule type" value="Genomic_DNA"/>
</dbReference>
<evidence type="ECO:0000256" key="5">
    <source>
        <dbReference type="ARBA" id="ARBA00023136"/>
    </source>
</evidence>
<dbReference type="GeneID" id="99727936"/>
<dbReference type="OrthoDB" id="9804300at2"/>
<dbReference type="GO" id="GO:0010043">
    <property type="term" value="P:response to zinc ion"/>
    <property type="evidence" value="ECO:0007669"/>
    <property type="project" value="TreeGrafter"/>
</dbReference>
<evidence type="ECO:0000313" key="10">
    <source>
        <dbReference type="Proteomes" id="UP000078084"/>
    </source>
</evidence>
<reference evidence="8 10" key="1">
    <citation type="submission" date="2015-04" db="EMBL/GenBank/DDBJ databases">
        <title>Genome sequence of Kerstersia gyiorum CG1.</title>
        <authorList>
            <person name="Greninger A.L."/>
            <person name="Kozyreva V."/>
            <person name="Chaturvedi V."/>
        </authorList>
    </citation>
    <scope>NUCLEOTIDE SEQUENCE [LARGE SCALE GENOMIC DNA]</scope>
    <source>
        <strain evidence="8 10">CG1</strain>
    </source>
</reference>
<evidence type="ECO:0000256" key="1">
    <source>
        <dbReference type="ARBA" id="ARBA00004141"/>
    </source>
</evidence>
<organism evidence="8 10">
    <name type="scientific">Kerstersia gyiorum</name>
    <dbReference type="NCBI Taxonomy" id="206506"/>
    <lineage>
        <taxon>Bacteria</taxon>
        <taxon>Pseudomonadati</taxon>
        <taxon>Pseudomonadota</taxon>
        <taxon>Betaproteobacteria</taxon>
        <taxon>Burkholderiales</taxon>
        <taxon>Alcaligenaceae</taxon>
        <taxon>Kerstersia</taxon>
    </lineage>
</organism>
<feature type="transmembrane region" description="Helical" evidence="7">
    <location>
        <begin position="103"/>
        <end position="121"/>
    </location>
</feature>
<keyword evidence="4 7" id="KW-1133">Transmembrane helix</keyword>
<dbReference type="AlphaFoldDB" id="A0A171KWP9"/>
<feature type="transmembrane region" description="Helical" evidence="7">
    <location>
        <begin position="49"/>
        <end position="67"/>
    </location>
</feature>
<keyword evidence="3 6" id="KW-0812">Transmembrane</keyword>
<reference evidence="9 11" key="2">
    <citation type="submission" date="2019-02" db="EMBL/GenBank/DDBJ databases">
        <title>Genomic Encyclopedia of Type Strains, Phase IV (KMG-IV): sequencing the most valuable type-strain genomes for metagenomic binning, comparative biology and taxonomic classification.</title>
        <authorList>
            <person name="Goeker M."/>
        </authorList>
    </citation>
    <scope>NUCLEOTIDE SEQUENCE [LARGE SCALE GENOMIC DNA]</scope>
    <source>
        <strain evidence="9 11">DSM 16618</strain>
    </source>
</reference>
<gene>
    <name evidence="8" type="ORF">AAV32_03420</name>
    <name evidence="9" type="ORF">EV679_0560</name>
</gene>
<sequence length="291" mass="30789">MTLYDFLLAPFVDFGFMRRALAGTVLLALAAAPLGVFLILRRMSLMGDAMSHALLPGVAVGFLVAGLSWPAMLAGGLVTGLLVALLSGIVSRLTPLREDASMAAFYLISLSLGVLLVSLKGTSVDLMHVLFGTVLGLDNSALYLVSGSTAITLLALAMFYRIWVAECLDSEFIRTEYGKGGLAHMVFLGLVVLNLVSGFQVLGTLMAVGLMMLPAAAARFWAEFIDGQIALAALLGVTAGLIGLLWSFHWDIPSSPAIILSAGVIYLFSLLCGSRDGLLRGLFRTETQGDK</sequence>
<dbReference type="Proteomes" id="UP000292039">
    <property type="component" value="Unassembled WGS sequence"/>
</dbReference>
<comment type="caution">
    <text evidence="8">The sequence shown here is derived from an EMBL/GenBank/DDBJ whole genome shotgun (WGS) entry which is preliminary data.</text>
</comment>
<dbReference type="Proteomes" id="UP000078084">
    <property type="component" value="Unassembled WGS sequence"/>
</dbReference>
<dbReference type="RefSeq" id="WP_068367483.1">
    <property type="nucleotide sequence ID" value="NZ_CBCSEB010000010.1"/>
</dbReference>
<dbReference type="InterPro" id="IPR001626">
    <property type="entry name" value="ABC_TroCD"/>
</dbReference>
<dbReference type="PATRIC" id="fig|206506.3.peg.750"/>
<dbReference type="GO" id="GO:0043190">
    <property type="term" value="C:ATP-binding cassette (ABC) transporter complex"/>
    <property type="evidence" value="ECO:0007669"/>
    <property type="project" value="InterPro"/>
</dbReference>
<comment type="subcellular location">
    <subcellularLocation>
        <location evidence="6">Cell membrane</location>
        <topology evidence="6">Multi-pass membrane protein</topology>
    </subcellularLocation>
    <subcellularLocation>
        <location evidence="1">Membrane</location>
        <topology evidence="1">Multi-pass membrane protein</topology>
    </subcellularLocation>
</comment>
<evidence type="ECO:0000256" key="6">
    <source>
        <dbReference type="RuleBase" id="RU003943"/>
    </source>
</evidence>
<feature type="transmembrane region" description="Helical" evidence="7">
    <location>
        <begin position="254"/>
        <end position="274"/>
    </location>
</feature>
<dbReference type="PANTHER" id="PTHR30477">
    <property type="entry name" value="ABC-TRANSPORTER METAL-BINDING PROTEIN"/>
    <property type="match status" value="1"/>
</dbReference>
<evidence type="ECO:0000256" key="3">
    <source>
        <dbReference type="ARBA" id="ARBA00022692"/>
    </source>
</evidence>